<evidence type="ECO:0000259" key="1">
    <source>
        <dbReference type="PROSITE" id="PS52045"/>
    </source>
</evidence>
<dbReference type="InterPro" id="IPR004314">
    <property type="entry name" value="Neprosin"/>
</dbReference>
<dbReference type="AlphaFoldDB" id="A0A565ASI4"/>
<proteinExistence type="predicted"/>
<name>A0A565ASI4_9BRAS</name>
<evidence type="ECO:0000313" key="3">
    <source>
        <dbReference type="Proteomes" id="UP000489600"/>
    </source>
</evidence>
<dbReference type="PANTHER" id="PTHR31589">
    <property type="entry name" value="PROTEIN, PUTATIVE (DUF239)-RELATED-RELATED"/>
    <property type="match status" value="1"/>
</dbReference>
<dbReference type="PROSITE" id="PS52045">
    <property type="entry name" value="NEPROSIN_PEP_CD"/>
    <property type="match status" value="1"/>
</dbReference>
<dbReference type="Pfam" id="PF03080">
    <property type="entry name" value="Neprosin"/>
    <property type="match status" value="1"/>
</dbReference>
<comment type="caution">
    <text evidence="2">The sequence shown here is derived from an EMBL/GenBank/DDBJ whole genome shotgun (WGS) entry which is preliminary data.</text>
</comment>
<accession>A0A565ASI4</accession>
<dbReference type="Proteomes" id="UP000489600">
    <property type="component" value="Unassembled WGS sequence"/>
</dbReference>
<gene>
    <name evidence="2" type="ORF">ANE_LOCUS2495</name>
</gene>
<dbReference type="Gene3D" id="3.90.1320.10">
    <property type="entry name" value="Outer-capsid protein sigma 3, large lobe"/>
    <property type="match status" value="1"/>
</dbReference>
<dbReference type="EMBL" id="CABITT030000001">
    <property type="protein sequence ID" value="VVA92050.1"/>
    <property type="molecule type" value="Genomic_DNA"/>
</dbReference>
<dbReference type="InterPro" id="IPR053168">
    <property type="entry name" value="Glutamic_endopeptidase"/>
</dbReference>
<sequence length="298" mass="33823">MIQETEKKIIWQVWNQNGTRCPSHTIPIRRNHVGAKPGKKTHLIGVRQRFNREAIPYPAEVGHEATLGIWDPIVVPGIGEFSFSQMWLVAGHYNESDLNTVEAGWEVFPEHYHDNQPRLFIYWTRDTYQYTGCRNFECEGFVQVSSKFAIGAAFAPVSSYDGSQTDITMTIWKDTDHGNWWLGIGQSFVGYWPAKLFTHLADGPATVVQWGGEVVNTRSYGQHTTTQMGSGHFAQEGFGKATFVRNIGVVDQLYHLHQVQDIRLQAMNSSCYNAVKLHNEEWGTHFYYGGPGFNAFCP</sequence>
<dbReference type="PANTHER" id="PTHR31589:SF110">
    <property type="entry name" value="PROTEIN, PUTATIVE (DUF239)-RELATED"/>
    <property type="match status" value="1"/>
</dbReference>
<keyword evidence="3" id="KW-1185">Reference proteome</keyword>
<protein>
    <recommendedName>
        <fullName evidence="1">Neprosin PEP catalytic domain-containing protein</fullName>
    </recommendedName>
</protein>
<evidence type="ECO:0000313" key="2">
    <source>
        <dbReference type="EMBL" id="VVA92050.1"/>
    </source>
</evidence>
<dbReference type="OrthoDB" id="1858978at2759"/>
<reference evidence="2" key="1">
    <citation type="submission" date="2019-07" db="EMBL/GenBank/DDBJ databases">
        <authorList>
            <person name="Dittberner H."/>
        </authorList>
    </citation>
    <scope>NUCLEOTIDE SEQUENCE [LARGE SCALE GENOMIC DNA]</scope>
</reference>
<organism evidence="2 3">
    <name type="scientific">Arabis nemorensis</name>
    <dbReference type="NCBI Taxonomy" id="586526"/>
    <lineage>
        <taxon>Eukaryota</taxon>
        <taxon>Viridiplantae</taxon>
        <taxon>Streptophyta</taxon>
        <taxon>Embryophyta</taxon>
        <taxon>Tracheophyta</taxon>
        <taxon>Spermatophyta</taxon>
        <taxon>Magnoliopsida</taxon>
        <taxon>eudicotyledons</taxon>
        <taxon>Gunneridae</taxon>
        <taxon>Pentapetalae</taxon>
        <taxon>rosids</taxon>
        <taxon>malvids</taxon>
        <taxon>Brassicales</taxon>
        <taxon>Brassicaceae</taxon>
        <taxon>Arabideae</taxon>
        <taxon>Arabis</taxon>
    </lineage>
</organism>
<feature type="domain" description="Neprosin PEP catalytic" evidence="1">
    <location>
        <begin position="36"/>
        <end position="298"/>
    </location>
</feature>